<evidence type="ECO:0000313" key="2">
    <source>
        <dbReference type="EnsemblPlants" id="ONIVA07G09130.2"/>
    </source>
</evidence>
<dbReference type="EnsemblPlants" id="ONIVA07G09130.2">
    <property type="protein sequence ID" value="ONIVA07G09130.2"/>
    <property type="gene ID" value="ONIVA07G09130"/>
</dbReference>
<dbReference type="HOGENOM" id="CLU_2065388_0_0_1"/>
<dbReference type="Gramene" id="ONIVA07G09130.2">
    <property type="protein sequence ID" value="ONIVA07G09130.2"/>
    <property type="gene ID" value="ONIVA07G09130"/>
</dbReference>
<proteinExistence type="predicted"/>
<reference evidence="2" key="1">
    <citation type="submission" date="2015-04" db="UniProtKB">
        <authorList>
            <consortium name="EnsemblPlants"/>
        </authorList>
    </citation>
    <scope>IDENTIFICATION</scope>
    <source>
        <strain evidence="2">SL10</strain>
    </source>
</reference>
<evidence type="ECO:0000256" key="1">
    <source>
        <dbReference type="SAM" id="MobiDB-lite"/>
    </source>
</evidence>
<dbReference type="Proteomes" id="UP000006591">
    <property type="component" value="Chromosome 7"/>
</dbReference>
<feature type="region of interest" description="Disordered" evidence="1">
    <location>
        <begin position="28"/>
        <end position="119"/>
    </location>
</feature>
<feature type="compositionally biased region" description="Basic and acidic residues" evidence="1">
    <location>
        <begin position="69"/>
        <end position="89"/>
    </location>
</feature>
<reference evidence="2" key="2">
    <citation type="submission" date="2018-04" db="EMBL/GenBank/DDBJ databases">
        <title>OnivRS2 (Oryza nivara Reference Sequence Version 2).</title>
        <authorList>
            <person name="Zhang J."/>
            <person name="Kudrna D."/>
            <person name="Lee S."/>
            <person name="Talag J."/>
            <person name="Rajasekar S."/>
            <person name="Welchert J."/>
            <person name="Hsing Y.-I."/>
            <person name="Wing R.A."/>
        </authorList>
    </citation>
    <scope>NUCLEOTIDE SEQUENCE [LARGE SCALE GENOMIC DNA]</scope>
    <source>
        <strain evidence="2">SL10</strain>
    </source>
</reference>
<dbReference type="AlphaFoldDB" id="A0A0E0HZA0"/>
<sequence length="119" mass="12717">MTKSATSLLLGAALATVFFLLYTSVCRDLGDGPPKSSPPRWAHAQEQGTATVTPATRVVDAEQGTGRPGRQEEEVVAPREEKQTKDEAASRSGHGGGSVEQQQNQRRIVMPTSQQIDDG</sequence>
<protein>
    <submittedName>
        <fullName evidence="2">Uncharacterized protein</fullName>
    </submittedName>
</protein>
<evidence type="ECO:0000313" key="3">
    <source>
        <dbReference type="Proteomes" id="UP000006591"/>
    </source>
</evidence>
<organism evidence="2">
    <name type="scientific">Oryza nivara</name>
    <name type="common">Indian wild rice</name>
    <name type="synonym">Oryza sativa f. spontanea</name>
    <dbReference type="NCBI Taxonomy" id="4536"/>
    <lineage>
        <taxon>Eukaryota</taxon>
        <taxon>Viridiplantae</taxon>
        <taxon>Streptophyta</taxon>
        <taxon>Embryophyta</taxon>
        <taxon>Tracheophyta</taxon>
        <taxon>Spermatophyta</taxon>
        <taxon>Magnoliopsida</taxon>
        <taxon>Liliopsida</taxon>
        <taxon>Poales</taxon>
        <taxon>Poaceae</taxon>
        <taxon>BOP clade</taxon>
        <taxon>Oryzoideae</taxon>
        <taxon>Oryzeae</taxon>
        <taxon>Oryzinae</taxon>
        <taxon>Oryza</taxon>
    </lineage>
</organism>
<keyword evidence="3" id="KW-1185">Reference proteome</keyword>
<accession>A0A0E0HZA0</accession>
<feature type="compositionally biased region" description="Polar residues" evidence="1">
    <location>
        <begin position="99"/>
        <end position="119"/>
    </location>
</feature>
<name>A0A0E0HZA0_ORYNI</name>